<feature type="compositionally biased region" description="Acidic residues" evidence="1">
    <location>
        <begin position="102"/>
        <end position="112"/>
    </location>
</feature>
<reference evidence="2" key="1">
    <citation type="journal article" date="2023" name="Mol. Biol. Evol.">
        <title>Third-Generation Sequencing Reveals the Adaptive Role of the Epigenome in Three Deep-Sea Polychaetes.</title>
        <authorList>
            <person name="Perez M."/>
            <person name="Aroh O."/>
            <person name="Sun Y."/>
            <person name="Lan Y."/>
            <person name="Juniper S.K."/>
            <person name="Young C.R."/>
            <person name="Angers B."/>
            <person name="Qian P.Y."/>
        </authorList>
    </citation>
    <scope>NUCLEOTIDE SEQUENCE</scope>
    <source>
        <strain evidence="2">R07B-5</strain>
    </source>
</reference>
<dbReference type="AlphaFoldDB" id="A0AAD9KU39"/>
<gene>
    <name evidence="2" type="ORF">NP493_631g01060</name>
</gene>
<feature type="compositionally biased region" description="Low complexity" evidence="1">
    <location>
        <begin position="16"/>
        <end position="31"/>
    </location>
</feature>
<dbReference type="Proteomes" id="UP001209878">
    <property type="component" value="Unassembled WGS sequence"/>
</dbReference>
<comment type="caution">
    <text evidence="2">The sequence shown here is derived from an EMBL/GenBank/DDBJ whole genome shotgun (WGS) entry which is preliminary data.</text>
</comment>
<evidence type="ECO:0000256" key="1">
    <source>
        <dbReference type="SAM" id="MobiDB-lite"/>
    </source>
</evidence>
<evidence type="ECO:0000313" key="3">
    <source>
        <dbReference type="Proteomes" id="UP001209878"/>
    </source>
</evidence>
<dbReference type="EMBL" id="JAODUO010000630">
    <property type="protein sequence ID" value="KAK2176925.1"/>
    <property type="molecule type" value="Genomic_DNA"/>
</dbReference>
<proteinExistence type="predicted"/>
<sequence length="244" mass="25372">MDPTTTRKSTDRTRTSDASGGAACGACASDSLPRRPGGDRRGVPGYVQATAVTKCGRPSRRQFDDSSLLSPGGNRLRPRRLSDPGRVSLSPLRGVTQLNCDIAEEGENEDDPPPAATPSPTFSLGHTRSRSPGFGGACRRPPQRSRSNSLPAPDPRIFEVGEAIGALVGSKGPPIVTMSTLEPIAASHPAPGRRKSVSIECPSLASITEEGATAKPPRRFSTPNVTLDATAAVASLNIAEPSVS</sequence>
<keyword evidence="3" id="KW-1185">Reference proteome</keyword>
<accession>A0AAD9KU39</accession>
<organism evidence="2 3">
    <name type="scientific">Ridgeia piscesae</name>
    <name type="common">Tubeworm</name>
    <dbReference type="NCBI Taxonomy" id="27915"/>
    <lineage>
        <taxon>Eukaryota</taxon>
        <taxon>Metazoa</taxon>
        <taxon>Spiralia</taxon>
        <taxon>Lophotrochozoa</taxon>
        <taxon>Annelida</taxon>
        <taxon>Polychaeta</taxon>
        <taxon>Sedentaria</taxon>
        <taxon>Canalipalpata</taxon>
        <taxon>Sabellida</taxon>
        <taxon>Siboglinidae</taxon>
        <taxon>Ridgeia</taxon>
    </lineage>
</organism>
<name>A0AAD9KU39_RIDPI</name>
<protein>
    <submittedName>
        <fullName evidence="2">Uncharacterized protein</fullName>
    </submittedName>
</protein>
<feature type="compositionally biased region" description="Basic and acidic residues" evidence="1">
    <location>
        <begin position="32"/>
        <end position="42"/>
    </location>
</feature>
<evidence type="ECO:0000313" key="2">
    <source>
        <dbReference type="EMBL" id="KAK2176925.1"/>
    </source>
</evidence>
<feature type="region of interest" description="Disordered" evidence="1">
    <location>
        <begin position="1"/>
        <end position="154"/>
    </location>
</feature>